<feature type="transmembrane region" description="Helical" evidence="1">
    <location>
        <begin position="25"/>
        <end position="43"/>
    </location>
</feature>
<keyword evidence="1" id="KW-0812">Transmembrane</keyword>
<accession>A0A239IXA8</accession>
<keyword evidence="1" id="KW-0472">Membrane</keyword>
<sequence>MPLIIAIVVLALLRFFEVGLFAHMSWWWVIGLFGVAFVWFELIEKWLGMDQRKAVESLERARKDRVSRTFKR</sequence>
<protein>
    <submittedName>
        <fullName evidence="2">Small Trp-rich protein</fullName>
    </submittedName>
</protein>
<dbReference type="AlphaFoldDB" id="A0A239IXA8"/>
<reference evidence="2 3" key="1">
    <citation type="submission" date="2017-06" db="EMBL/GenBank/DDBJ databases">
        <authorList>
            <person name="Kim H.J."/>
            <person name="Triplett B.A."/>
        </authorList>
    </citation>
    <scope>NUCLEOTIDE SEQUENCE [LARGE SCALE GENOMIC DNA]</scope>
    <source>
        <strain evidence="2 3">U15</strain>
    </source>
</reference>
<dbReference type="InterPro" id="IPR031044">
    <property type="entry name" value="Small_Trp_rich"/>
</dbReference>
<dbReference type="RefSeq" id="WP_089400235.1">
    <property type="nucleotide sequence ID" value="NZ_FZOT01000011.1"/>
</dbReference>
<evidence type="ECO:0000313" key="2">
    <source>
        <dbReference type="EMBL" id="SNS98406.1"/>
    </source>
</evidence>
<dbReference type="NCBIfam" id="TIGR04438">
    <property type="entry name" value="small_Trp_rich"/>
    <property type="match status" value="1"/>
</dbReference>
<keyword evidence="1" id="KW-1133">Transmembrane helix</keyword>
<dbReference type="EMBL" id="FZOT01000011">
    <property type="protein sequence ID" value="SNS98406.1"/>
    <property type="molecule type" value="Genomic_DNA"/>
</dbReference>
<proteinExistence type="predicted"/>
<dbReference type="OrthoDB" id="8689816at2"/>
<evidence type="ECO:0000313" key="3">
    <source>
        <dbReference type="Proteomes" id="UP000198284"/>
    </source>
</evidence>
<dbReference type="Proteomes" id="UP000198284">
    <property type="component" value="Unassembled WGS sequence"/>
</dbReference>
<evidence type="ECO:0000256" key="1">
    <source>
        <dbReference type="SAM" id="Phobius"/>
    </source>
</evidence>
<name>A0A239IXA8_9BURK</name>
<keyword evidence="3" id="KW-1185">Reference proteome</keyword>
<organism evidence="2 3">
    <name type="scientific">Noviherbaspirillum humi</name>
    <dbReference type="NCBI Taxonomy" id="1688639"/>
    <lineage>
        <taxon>Bacteria</taxon>
        <taxon>Pseudomonadati</taxon>
        <taxon>Pseudomonadota</taxon>
        <taxon>Betaproteobacteria</taxon>
        <taxon>Burkholderiales</taxon>
        <taxon>Oxalobacteraceae</taxon>
        <taxon>Noviherbaspirillum</taxon>
    </lineage>
</organism>
<gene>
    <name evidence="2" type="ORF">SAMN06265795_11119</name>
</gene>